<evidence type="ECO:0000313" key="3">
    <source>
        <dbReference type="EMBL" id="GAP91914.1"/>
    </source>
</evidence>
<feature type="transmembrane region" description="Helical" evidence="2">
    <location>
        <begin position="39"/>
        <end position="59"/>
    </location>
</feature>
<keyword evidence="2" id="KW-0472">Membrane</keyword>
<evidence type="ECO:0000256" key="2">
    <source>
        <dbReference type="SAM" id="Phobius"/>
    </source>
</evidence>
<keyword evidence="2" id="KW-0812">Transmembrane</keyword>
<protein>
    <submittedName>
        <fullName evidence="3">Uncharacterized protein</fullName>
    </submittedName>
</protein>
<name>A0A1W2TTL6_ROSNE</name>
<proteinExistence type="predicted"/>
<evidence type="ECO:0000256" key="1">
    <source>
        <dbReference type="SAM" id="MobiDB-lite"/>
    </source>
</evidence>
<dbReference type="STRING" id="77044.A0A1W2TTL6"/>
<dbReference type="OrthoDB" id="3643156at2759"/>
<dbReference type="AlphaFoldDB" id="A0A1W2TTL6"/>
<feature type="compositionally biased region" description="Pro residues" evidence="1">
    <location>
        <begin position="12"/>
        <end position="23"/>
    </location>
</feature>
<evidence type="ECO:0000313" key="4">
    <source>
        <dbReference type="Proteomes" id="UP000054516"/>
    </source>
</evidence>
<dbReference type="Proteomes" id="UP000054516">
    <property type="component" value="Unassembled WGS sequence"/>
</dbReference>
<keyword evidence="4" id="KW-1185">Reference proteome</keyword>
<sequence>MSTGPADLEPLLPGPARPATIPEPRPTRWKANLLRAVRWFWVISAFLFVAFMVLMLLPLKQKHLSITHDFGIGFDLSPSYGTVAVSYPNGSIYPIARVEGSAAYREMMIRLSLPSSQHLHKPYEDVSESMGDISRQLWRTMRRKLFLPASRDVGTLAVMLRALRRQASSFVGGGGEPISAAVVSIPHLAALYGEDLYDAFDFLSLLPLKTHPYWDLRPVQAAMAAYAGNGRGLCRDYRNATACRAEEEEEGKGPLRHALAVGYTRTSLTASLARVGWAYGDVEEFPAREDLRLGFDARREGGPGYWARVRRVLRSPVVDGYIPRNVSMVVLFGDAAPEPEFRDVLGAVVDEVLGGPGRVEFVDREPEFSAAMGAAEMAKRVTYKLRNVEGTVPEF</sequence>
<gene>
    <name evidence="3" type="ORF">SAMD00023353_7200360</name>
</gene>
<accession>A0A1W2TTL6</accession>
<dbReference type="OMA" id="CKIERMA"/>
<keyword evidence="2" id="KW-1133">Transmembrane helix</keyword>
<reference evidence="3" key="1">
    <citation type="submission" date="2016-03" db="EMBL/GenBank/DDBJ databases">
        <title>Draft genome sequence of Rosellinia necatrix.</title>
        <authorList>
            <person name="Kanematsu S."/>
        </authorList>
    </citation>
    <scope>NUCLEOTIDE SEQUENCE [LARGE SCALE GENOMIC DNA]</scope>
    <source>
        <strain evidence="3">W97</strain>
    </source>
</reference>
<dbReference type="EMBL" id="DF977517">
    <property type="protein sequence ID" value="GAP91914.1"/>
    <property type="molecule type" value="Genomic_DNA"/>
</dbReference>
<feature type="region of interest" description="Disordered" evidence="1">
    <location>
        <begin position="1"/>
        <end position="23"/>
    </location>
</feature>
<organism evidence="3">
    <name type="scientific">Rosellinia necatrix</name>
    <name type="common">White root-rot fungus</name>
    <dbReference type="NCBI Taxonomy" id="77044"/>
    <lineage>
        <taxon>Eukaryota</taxon>
        <taxon>Fungi</taxon>
        <taxon>Dikarya</taxon>
        <taxon>Ascomycota</taxon>
        <taxon>Pezizomycotina</taxon>
        <taxon>Sordariomycetes</taxon>
        <taxon>Xylariomycetidae</taxon>
        <taxon>Xylariales</taxon>
        <taxon>Xylariaceae</taxon>
        <taxon>Rosellinia</taxon>
    </lineage>
</organism>